<dbReference type="SMR" id="A0A7I8X7B0"/>
<feature type="chain" id="PRO_5035412551" evidence="1">
    <location>
        <begin position="21"/>
        <end position="210"/>
    </location>
</feature>
<dbReference type="Proteomes" id="UP000582659">
    <property type="component" value="Unassembled WGS sequence"/>
</dbReference>
<dbReference type="CDD" id="cd05380">
    <property type="entry name" value="CAP_euk"/>
    <property type="match status" value="1"/>
</dbReference>
<gene>
    <name evidence="3" type="ORF">BXYJ_LOCUS13127</name>
</gene>
<dbReference type="InterPro" id="IPR018244">
    <property type="entry name" value="Allrgn_V5/Tpx1_CS"/>
</dbReference>
<comment type="caution">
    <text evidence="3">The sequence shown here is derived from an EMBL/GenBank/DDBJ whole genome shotgun (WGS) entry which is preliminary data.</text>
</comment>
<dbReference type="PANTHER" id="PTHR10334">
    <property type="entry name" value="CYSTEINE-RICH SECRETORY PROTEIN-RELATED"/>
    <property type="match status" value="1"/>
</dbReference>
<dbReference type="Proteomes" id="UP000659654">
    <property type="component" value="Unassembled WGS sequence"/>
</dbReference>
<dbReference type="PROSITE" id="PS01009">
    <property type="entry name" value="CRISP_1"/>
    <property type="match status" value="1"/>
</dbReference>
<feature type="signal peptide" evidence="1">
    <location>
        <begin position="1"/>
        <end position="20"/>
    </location>
</feature>
<dbReference type="EMBL" id="CAJFDI010000005">
    <property type="protein sequence ID" value="CAD5233036.1"/>
    <property type="molecule type" value="Genomic_DNA"/>
</dbReference>
<organism evidence="3 4">
    <name type="scientific">Bursaphelenchus xylophilus</name>
    <name type="common">Pinewood nematode worm</name>
    <name type="synonym">Aphelenchoides xylophilus</name>
    <dbReference type="NCBI Taxonomy" id="6326"/>
    <lineage>
        <taxon>Eukaryota</taxon>
        <taxon>Metazoa</taxon>
        <taxon>Ecdysozoa</taxon>
        <taxon>Nematoda</taxon>
        <taxon>Chromadorea</taxon>
        <taxon>Rhabditida</taxon>
        <taxon>Tylenchina</taxon>
        <taxon>Tylenchomorpha</taxon>
        <taxon>Aphelenchoidea</taxon>
        <taxon>Aphelenchoididae</taxon>
        <taxon>Bursaphelenchus</taxon>
    </lineage>
</organism>
<dbReference type="PRINTS" id="PR00838">
    <property type="entry name" value="V5ALLERGEN"/>
</dbReference>
<name>A0A7I8X7B0_BURXY</name>
<sequence length="210" mass="23629">MKVLYLSWLVSFFLHEYVAGDVLSIAAKKALLKTHNDHRRRLAKGEELNKENKNMPKAANMMKMFYNKNLEKKADEWLKKCQFARVPGVEGGQNLYMVSSAMEQEAVVVRAAESWWSDLPKKYATTSVDFSSLNANEVGHFTQMAWAKNRRVGCAVQKCDSGTMVVCLYGTGNVAKENVYEIGEPCSGCAEGTYCEDALCVMNCQKQKKK</sequence>
<dbReference type="InterPro" id="IPR001283">
    <property type="entry name" value="CRISP-related"/>
</dbReference>
<evidence type="ECO:0000313" key="3">
    <source>
        <dbReference type="EMBL" id="CAD5233036.1"/>
    </source>
</evidence>
<feature type="domain" description="SCP" evidence="2">
    <location>
        <begin position="26"/>
        <end position="176"/>
    </location>
</feature>
<dbReference type="SUPFAM" id="SSF55797">
    <property type="entry name" value="PR-1-like"/>
    <property type="match status" value="1"/>
</dbReference>
<keyword evidence="1" id="KW-0732">Signal</keyword>
<dbReference type="InterPro" id="IPR035940">
    <property type="entry name" value="CAP_sf"/>
</dbReference>
<evidence type="ECO:0000256" key="1">
    <source>
        <dbReference type="SAM" id="SignalP"/>
    </source>
</evidence>
<dbReference type="InterPro" id="IPR002413">
    <property type="entry name" value="V5_allergen-like"/>
</dbReference>
<evidence type="ECO:0000313" key="4">
    <source>
        <dbReference type="Proteomes" id="UP000659654"/>
    </source>
</evidence>
<dbReference type="GO" id="GO:0005576">
    <property type="term" value="C:extracellular region"/>
    <property type="evidence" value="ECO:0007669"/>
    <property type="project" value="InterPro"/>
</dbReference>
<dbReference type="Gene3D" id="3.40.33.10">
    <property type="entry name" value="CAP"/>
    <property type="match status" value="1"/>
</dbReference>
<dbReference type="AlphaFoldDB" id="A0A7I8X7B0"/>
<reference evidence="3" key="1">
    <citation type="submission" date="2020-09" db="EMBL/GenBank/DDBJ databases">
        <authorList>
            <person name="Kikuchi T."/>
        </authorList>
    </citation>
    <scope>NUCLEOTIDE SEQUENCE</scope>
    <source>
        <strain evidence="3">Ka4C1</strain>
    </source>
</reference>
<dbReference type="InterPro" id="IPR014044">
    <property type="entry name" value="CAP_dom"/>
</dbReference>
<evidence type="ECO:0000259" key="2">
    <source>
        <dbReference type="SMART" id="SM00198"/>
    </source>
</evidence>
<keyword evidence="4" id="KW-1185">Reference proteome</keyword>
<proteinExistence type="predicted"/>
<dbReference type="EMBL" id="CAJFCV020000005">
    <property type="protein sequence ID" value="CAG9126435.1"/>
    <property type="molecule type" value="Genomic_DNA"/>
</dbReference>
<dbReference type="SMART" id="SM00198">
    <property type="entry name" value="SCP"/>
    <property type="match status" value="1"/>
</dbReference>
<dbReference type="OrthoDB" id="414826at2759"/>
<protein>
    <submittedName>
        <fullName evidence="3">(pine wood nematode) hypothetical protein</fullName>
    </submittedName>
</protein>
<accession>A0A7I8X7B0</accession>
<dbReference type="Pfam" id="PF00188">
    <property type="entry name" value="CAP"/>
    <property type="match status" value="1"/>
</dbReference>